<reference evidence="2 3" key="1">
    <citation type="submission" date="2016-10" db="EMBL/GenBank/DDBJ databases">
        <authorList>
            <person name="de Groot N.N."/>
        </authorList>
    </citation>
    <scope>NUCLEOTIDE SEQUENCE [LARGE SCALE GENOMIC DNA]</scope>
    <source>
        <strain evidence="2 3">DSM 19938</strain>
    </source>
</reference>
<keyword evidence="1" id="KW-0732">Signal</keyword>
<gene>
    <name evidence="2" type="ORF">SAMN04487995_3615</name>
</gene>
<evidence type="ECO:0000313" key="3">
    <source>
        <dbReference type="Proteomes" id="UP000199532"/>
    </source>
</evidence>
<sequence length="216" mass="24136">MKALLSFMIVCLVCINASAQKIYSTPVYVGIDVVKGIPSYVFPEKYFIRKTLVIEPYVRFNRQKPGKSILISAGFAKGRSKIDPSRQVSSQQFQGVYIKMAFEASNRRIPISGGVGPMFSISGFKSNYQFKGPTFGDYTGSFHEKESLAFGAEGYAAYDLKLNKKLSLRFLIRNAIAIRPGDMPPPDYYPGIGYTKDMSQLLFSGGFSTQLFFRCK</sequence>
<name>A0A1H6WTE8_9BACT</name>
<feature type="chain" id="PRO_5011702960" description="Outer membrane protein beta-barrel domain-containing protein" evidence="1">
    <location>
        <begin position="20"/>
        <end position="216"/>
    </location>
</feature>
<feature type="signal peptide" evidence="1">
    <location>
        <begin position="1"/>
        <end position="19"/>
    </location>
</feature>
<dbReference type="EMBL" id="FNXY01000005">
    <property type="protein sequence ID" value="SEJ17557.1"/>
    <property type="molecule type" value="Genomic_DNA"/>
</dbReference>
<dbReference type="AlphaFoldDB" id="A0A1H6WTE8"/>
<evidence type="ECO:0008006" key="4">
    <source>
        <dbReference type="Google" id="ProtNLM"/>
    </source>
</evidence>
<protein>
    <recommendedName>
        <fullName evidence="4">Outer membrane protein beta-barrel domain-containing protein</fullName>
    </recommendedName>
</protein>
<evidence type="ECO:0000256" key="1">
    <source>
        <dbReference type="SAM" id="SignalP"/>
    </source>
</evidence>
<organism evidence="2 3">
    <name type="scientific">Dyadobacter koreensis</name>
    <dbReference type="NCBI Taxonomy" id="408657"/>
    <lineage>
        <taxon>Bacteria</taxon>
        <taxon>Pseudomonadati</taxon>
        <taxon>Bacteroidota</taxon>
        <taxon>Cytophagia</taxon>
        <taxon>Cytophagales</taxon>
        <taxon>Spirosomataceae</taxon>
        <taxon>Dyadobacter</taxon>
    </lineage>
</organism>
<evidence type="ECO:0000313" key="2">
    <source>
        <dbReference type="EMBL" id="SEJ17557.1"/>
    </source>
</evidence>
<dbReference type="OrthoDB" id="944188at2"/>
<dbReference type="RefSeq" id="WP_143072118.1">
    <property type="nucleotide sequence ID" value="NZ_FNXY01000005.1"/>
</dbReference>
<proteinExistence type="predicted"/>
<accession>A0A1H6WTE8</accession>
<dbReference type="Proteomes" id="UP000199532">
    <property type="component" value="Unassembled WGS sequence"/>
</dbReference>
<dbReference type="STRING" id="408657.SAMN04487995_3615"/>
<keyword evidence="3" id="KW-1185">Reference proteome</keyword>